<evidence type="ECO:0000259" key="8">
    <source>
        <dbReference type="PROSITE" id="PS50845"/>
    </source>
</evidence>
<feature type="compositionally biased region" description="Basic and acidic residues" evidence="7">
    <location>
        <begin position="702"/>
        <end position="725"/>
    </location>
</feature>
<feature type="compositionally biased region" description="Low complexity" evidence="7">
    <location>
        <begin position="31"/>
        <end position="64"/>
    </location>
</feature>
<dbReference type="GO" id="GO:0014069">
    <property type="term" value="C:postsynaptic density"/>
    <property type="evidence" value="ECO:0007669"/>
    <property type="project" value="TreeGrafter"/>
</dbReference>
<organism evidence="9 10">
    <name type="scientific">Mustela putorius furo</name>
    <name type="common">European domestic ferret</name>
    <name type="synonym">Mustela furo</name>
    <dbReference type="NCBI Taxonomy" id="9669"/>
    <lineage>
        <taxon>Eukaryota</taxon>
        <taxon>Metazoa</taxon>
        <taxon>Chordata</taxon>
        <taxon>Craniata</taxon>
        <taxon>Vertebrata</taxon>
        <taxon>Euteleostomi</taxon>
        <taxon>Mammalia</taxon>
        <taxon>Eutheria</taxon>
        <taxon>Laurasiatheria</taxon>
        <taxon>Carnivora</taxon>
        <taxon>Caniformia</taxon>
        <taxon>Musteloidea</taxon>
        <taxon>Mustelidae</taxon>
        <taxon>Mustelinae</taxon>
        <taxon>Mustela</taxon>
    </lineage>
</organism>
<evidence type="ECO:0000256" key="7">
    <source>
        <dbReference type="SAM" id="MobiDB-lite"/>
    </source>
</evidence>
<feature type="region of interest" description="Disordered" evidence="7">
    <location>
        <begin position="176"/>
        <end position="200"/>
    </location>
</feature>
<proteinExistence type="predicted"/>
<evidence type="ECO:0000256" key="2">
    <source>
        <dbReference type="ARBA" id="ARBA00022692"/>
    </source>
</evidence>
<dbReference type="Proteomes" id="UP000000715">
    <property type="component" value="Unplaced"/>
</dbReference>
<dbReference type="KEGG" id="mpuf:101674874"/>
<feature type="region of interest" description="Disordered" evidence="7">
    <location>
        <begin position="1"/>
        <end position="89"/>
    </location>
</feature>
<dbReference type="RefSeq" id="XP_044919938.1">
    <property type="nucleotide sequence ID" value="XM_045064003.1"/>
</dbReference>
<feature type="transmembrane region" description="Helical" evidence="6">
    <location>
        <begin position="868"/>
        <end position="897"/>
    </location>
</feature>
<dbReference type="Gene3D" id="1.20.5.2480">
    <property type="match status" value="1"/>
</dbReference>
<dbReference type="Pfam" id="PF02453">
    <property type="entry name" value="Reticulon"/>
    <property type="match status" value="1"/>
</dbReference>
<reference evidence="10" key="1">
    <citation type="submission" date="2025-08" db="UniProtKB">
        <authorList>
            <consortium name="RefSeq"/>
        </authorList>
    </citation>
    <scope>IDENTIFICATION</scope>
    <source>
        <tissue evidence="10">Brain</tissue>
    </source>
</reference>
<dbReference type="InterPro" id="IPR046964">
    <property type="entry name" value="RTN1-4"/>
</dbReference>
<keyword evidence="2 6" id="KW-0812">Transmembrane</keyword>
<feature type="region of interest" description="Disordered" evidence="7">
    <location>
        <begin position="540"/>
        <end position="615"/>
    </location>
</feature>
<dbReference type="AlphaFoldDB" id="A0A8U0R9K7"/>
<feature type="transmembrane region" description="Helical" evidence="6">
    <location>
        <begin position="982"/>
        <end position="1004"/>
    </location>
</feature>
<dbReference type="GO" id="GO:0005789">
    <property type="term" value="C:endoplasmic reticulum membrane"/>
    <property type="evidence" value="ECO:0007669"/>
    <property type="project" value="UniProtKB-SubCell"/>
</dbReference>
<dbReference type="GO" id="GO:0043005">
    <property type="term" value="C:neuron projection"/>
    <property type="evidence" value="ECO:0007669"/>
    <property type="project" value="TreeGrafter"/>
</dbReference>
<comment type="subcellular location">
    <subcellularLocation>
        <location evidence="1 6">Endoplasmic reticulum membrane</location>
        <topology evidence="1 6">Multi-pass membrane protein</topology>
    </subcellularLocation>
</comment>
<feature type="region of interest" description="Disordered" evidence="7">
    <location>
        <begin position="762"/>
        <end position="781"/>
    </location>
</feature>
<keyword evidence="3 6" id="KW-0256">Endoplasmic reticulum</keyword>
<evidence type="ECO:0000256" key="6">
    <source>
        <dbReference type="RuleBase" id="RU210713"/>
    </source>
</evidence>
<dbReference type="GO" id="GO:0071787">
    <property type="term" value="P:endoplasmic reticulum tubular network formation"/>
    <property type="evidence" value="ECO:0007669"/>
    <property type="project" value="TreeGrafter"/>
</dbReference>
<dbReference type="GO" id="GO:0007420">
    <property type="term" value="P:brain development"/>
    <property type="evidence" value="ECO:0007669"/>
    <property type="project" value="TreeGrafter"/>
</dbReference>
<evidence type="ECO:0000313" key="9">
    <source>
        <dbReference type="Proteomes" id="UP000000715"/>
    </source>
</evidence>
<feature type="compositionally biased region" description="Low complexity" evidence="7">
    <location>
        <begin position="1"/>
        <end position="24"/>
    </location>
</feature>
<keyword evidence="4 6" id="KW-1133">Transmembrane helix</keyword>
<dbReference type="PANTHER" id="PTHR45799:SF4">
    <property type="entry name" value="RETICULON-3"/>
    <property type="match status" value="1"/>
</dbReference>
<protein>
    <recommendedName>
        <fullName evidence="6">Reticulon</fullName>
    </recommendedName>
</protein>
<keyword evidence="9" id="KW-1185">Reference proteome</keyword>
<evidence type="ECO:0000313" key="10">
    <source>
        <dbReference type="RefSeq" id="XP_044919938.1"/>
    </source>
</evidence>
<feature type="transmembrane region" description="Helical" evidence="6">
    <location>
        <begin position="954"/>
        <end position="976"/>
    </location>
</feature>
<feature type="domain" description="Reticulon" evidence="8">
    <location>
        <begin position="854"/>
        <end position="1042"/>
    </location>
</feature>
<gene>
    <name evidence="10" type="primary">RTN3</name>
</gene>
<dbReference type="GO" id="GO:0030182">
    <property type="term" value="P:neuron differentiation"/>
    <property type="evidence" value="ECO:0007669"/>
    <property type="project" value="TreeGrafter"/>
</dbReference>
<dbReference type="GeneID" id="101674874"/>
<feature type="region of interest" description="Disordered" evidence="7">
    <location>
        <begin position="702"/>
        <end position="734"/>
    </location>
</feature>
<dbReference type="PANTHER" id="PTHR45799">
    <property type="entry name" value="RETICULON-LIKE PROTEIN"/>
    <property type="match status" value="1"/>
</dbReference>
<feature type="compositionally biased region" description="Polar residues" evidence="7">
    <location>
        <begin position="80"/>
        <end position="89"/>
    </location>
</feature>
<dbReference type="OrthoDB" id="567788at2759"/>
<evidence type="ECO:0000256" key="3">
    <source>
        <dbReference type="ARBA" id="ARBA00022824"/>
    </source>
</evidence>
<evidence type="ECO:0000256" key="4">
    <source>
        <dbReference type="ARBA" id="ARBA00022989"/>
    </source>
</evidence>
<name>A0A8U0R9K7_MUSPF</name>
<sequence>MAEPSAATQSPSVSSSSSGAEPSAPGGGSPGSCPALGAKSCGSSCADSFVSSSSSQPVSLFPTSQEGLSSLCSDEPPSEIMTSSLFSSSEMRNTDLTIPHGEKSSVLGSQPILAKEGKDCLTLLDAKKMEKPQGTNKGIACSPVSVAEGVEYNRPSIPASFPERPAFLSEEVGLMEQQINKDQESKNPNEVAGTDDKTGLEVADKFTLPPAQKPLTQEPKAQGVCTYSLSPSELSGGDITEKDSPESPFEVIIDKEAFDKEFKDAYKESTNDFGSWAVHVDKESSADILLESNDKLFPLRSKEAGRYPTSALLTRQFSHTTAALEEVSRCVNDIHNFTNEILTWDLVPQAKEESKKSDYITKTTGLDRSEYNSEIPVVNLKTNAHQKFPICSINGSAPIKSASDWAPTSLPQENAVIEKPMPDCLHSAKEISIKGVGGSVQKEDNTLSELPRWPLEKGVSLGSGVATVKVVLPDGHLKGDVNWQSSMLAEATEADSSAESDDTVIEDVPTNISFESNKVQAEKPVSVASTIVKRDEREIEEVVGGSRESKTCETFEGPVSGSEAAQVQPDSLERSATGEAVRSQVPDRNGMSGDVGQSGSISEVAPEKPVATEKPKLPSVLSPSVLKEREFSLHVTTSACLESVHEKSVKNADDSSPEDLIAAFTETRVEGIADKRAGNAFQATSEKTSDFKATLALEALHETESGDSEIKDVTSKHPEQSRETNDGSTVLDVFPAQGTPAASLDLEQEQLTIKALKELSERKVEKSASVPGSAESPPEEVSKQIFTCDPESSWLQRSSDVLEHTEVNAGSDLGISKKPTISKETTRVETISSLSMTEVVNKQVLARLLTDFSVHDLIFWRDVKKTGFVFGTTLVMLLSLAAFSVISVISYLILALLSVTISFRVYKSVIQAVQKSEEGHPFKAYLDVDITLSSEAFHNYVNAAMVHINRALKLIIRLFLVEDLVDSLKLAVFMWLMTYVGAVFNGITLLILAELLVFSVPIVYEKYKTQIDHYVGIARDQTKSIVEKIQAKLPGIAKKKAE</sequence>
<dbReference type="CTD" id="10313"/>
<accession>A0A8U0R9K7</accession>
<keyword evidence="5 6" id="KW-0472">Membrane</keyword>
<dbReference type="FunFam" id="1.20.5.2480:FF:000001">
    <property type="entry name" value="Reticulon"/>
    <property type="match status" value="1"/>
</dbReference>
<dbReference type="InterPro" id="IPR003388">
    <property type="entry name" value="Reticulon"/>
</dbReference>
<evidence type="ECO:0000256" key="1">
    <source>
        <dbReference type="ARBA" id="ARBA00004477"/>
    </source>
</evidence>
<evidence type="ECO:0000256" key="5">
    <source>
        <dbReference type="ARBA" id="ARBA00023136"/>
    </source>
</evidence>
<dbReference type="PROSITE" id="PS50845">
    <property type="entry name" value="RETICULON"/>
    <property type="match status" value="1"/>
</dbReference>